<dbReference type="Proteomes" id="UP000230292">
    <property type="component" value="Unassembled WGS sequence"/>
</dbReference>
<proteinExistence type="predicted"/>
<comment type="caution">
    <text evidence="2">The sequence shown here is derived from an EMBL/GenBank/DDBJ whole genome shotgun (WGS) entry which is preliminary data.</text>
</comment>
<protein>
    <submittedName>
        <fullName evidence="2">Uncharacterized protein</fullName>
    </submittedName>
</protein>
<keyword evidence="1" id="KW-1133">Transmembrane helix</keyword>
<evidence type="ECO:0000313" key="2">
    <source>
        <dbReference type="EMBL" id="PIW36413.1"/>
    </source>
</evidence>
<gene>
    <name evidence="2" type="ORF">COW24_05485</name>
</gene>
<name>A0A2M7H2G0_9BACT</name>
<evidence type="ECO:0000256" key="1">
    <source>
        <dbReference type="SAM" id="Phobius"/>
    </source>
</evidence>
<dbReference type="EMBL" id="PFGC01000056">
    <property type="protein sequence ID" value="PIW36413.1"/>
    <property type="molecule type" value="Genomic_DNA"/>
</dbReference>
<feature type="transmembrane region" description="Helical" evidence="1">
    <location>
        <begin position="31"/>
        <end position="51"/>
    </location>
</feature>
<keyword evidence="1" id="KW-0812">Transmembrane</keyword>
<keyword evidence="1" id="KW-0472">Membrane</keyword>
<accession>A0A2M7H2G0</accession>
<sequence length="283" mass="31501">MTPPPNQDEPTKQQLKLGYWIATHRALLRRILVSTLAAIAGISVLIFLFQLTDWLTHIRQTNEIIASLSEPSANFSSIRKPEELAVRRSASVRRDETTVDGLVELVNPNDIWAATKVEYEILIGGVSTGRTTLTMAPLQTLVLTADSAATSGNPPVQIIIHDVVWKKLVKVDQLPQEDWAFLDAQLTPIPTSDANAIYRTQFDLTLQNRSVLGFRDAEVTVVLTDSEDIIRAIGSIQLVEIGSLESRTLTFRWPAQLSRSLTPSVKVNIDKLTEDRIIRKLSD</sequence>
<evidence type="ECO:0000313" key="3">
    <source>
        <dbReference type="Proteomes" id="UP000230292"/>
    </source>
</evidence>
<reference evidence="2 3" key="1">
    <citation type="submission" date="2017-09" db="EMBL/GenBank/DDBJ databases">
        <title>Depth-based differentiation of microbial function through sediment-hosted aquifers and enrichment of novel symbionts in the deep terrestrial subsurface.</title>
        <authorList>
            <person name="Probst A.J."/>
            <person name="Ladd B."/>
            <person name="Jarett J.K."/>
            <person name="Geller-Mcgrath D.E."/>
            <person name="Sieber C.M."/>
            <person name="Emerson J.B."/>
            <person name="Anantharaman K."/>
            <person name="Thomas B.C."/>
            <person name="Malmstrom R."/>
            <person name="Stieglmeier M."/>
            <person name="Klingl A."/>
            <person name="Woyke T."/>
            <person name="Ryan C.M."/>
            <person name="Banfield J.F."/>
        </authorList>
    </citation>
    <scope>NUCLEOTIDE SEQUENCE [LARGE SCALE GENOMIC DNA]</scope>
    <source>
        <strain evidence="2">CG15_BIG_FIL_POST_REV_8_21_14_020_45_12</strain>
    </source>
</reference>
<dbReference type="AlphaFoldDB" id="A0A2M7H2G0"/>
<organism evidence="2 3">
    <name type="scientific">Candidatus Kerfeldbacteria bacterium CG15_BIG_FIL_POST_REV_8_21_14_020_45_12</name>
    <dbReference type="NCBI Taxonomy" id="2014247"/>
    <lineage>
        <taxon>Bacteria</taxon>
        <taxon>Candidatus Kerfeldiibacteriota</taxon>
    </lineage>
</organism>